<evidence type="ECO:0000256" key="1">
    <source>
        <dbReference type="ARBA" id="ARBA00006484"/>
    </source>
</evidence>
<dbReference type="GO" id="GO:0016491">
    <property type="term" value="F:oxidoreductase activity"/>
    <property type="evidence" value="ECO:0007669"/>
    <property type="project" value="UniProtKB-KW"/>
</dbReference>
<dbReference type="PROSITE" id="PS00061">
    <property type="entry name" value="ADH_SHORT"/>
    <property type="match status" value="1"/>
</dbReference>
<dbReference type="CDD" id="cd05374">
    <property type="entry name" value="17beta-HSD-like_SDR_c"/>
    <property type="match status" value="1"/>
</dbReference>
<dbReference type="Pfam" id="PF00106">
    <property type="entry name" value="adh_short"/>
    <property type="match status" value="1"/>
</dbReference>
<dbReference type="AlphaFoldDB" id="A0A2P8FQW0"/>
<dbReference type="OrthoDB" id="1235794at2"/>
<dbReference type="EMBL" id="PYGK01000016">
    <property type="protein sequence ID" value="PSL24087.1"/>
    <property type="molecule type" value="Genomic_DNA"/>
</dbReference>
<dbReference type="PANTHER" id="PTHR43976:SF16">
    <property type="entry name" value="SHORT-CHAIN DEHYDROGENASE_REDUCTASE FAMILY PROTEIN"/>
    <property type="match status" value="1"/>
</dbReference>
<organism evidence="4 5">
    <name type="scientific">Chitinophaga ginsengisoli</name>
    <dbReference type="NCBI Taxonomy" id="363837"/>
    <lineage>
        <taxon>Bacteria</taxon>
        <taxon>Pseudomonadati</taxon>
        <taxon>Bacteroidota</taxon>
        <taxon>Chitinophagia</taxon>
        <taxon>Chitinophagales</taxon>
        <taxon>Chitinophagaceae</taxon>
        <taxon>Chitinophaga</taxon>
    </lineage>
</organism>
<accession>A0A2P8FQW0</accession>
<dbReference type="InterPro" id="IPR051911">
    <property type="entry name" value="SDR_oxidoreductase"/>
</dbReference>
<evidence type="ECO:0000313" key="4">
    <source>
        <dbReference type="EMBL" id="PSL24087.1"/>
    </source>
</evidence>
<dbReference type="Gene3D" id="3.40.50.720">
    <property type="entry name" value="NAD(P)-binding Rossmann-like Domain"/>
    <property type="match status" value="1"/>
</dbReference>
<dbReference type="PRINTS" id="PR00080">
    <property type="entry name" value="SDRFAMILY"/>
</dbReference>
<gene>
    <name evidence="4" type="ORF">CLV42_11673</name>
</gene>
<dbReference type="RefSeq" id="WP_106605170.1">
    <property type="nucleotide sequence ID" value="NZ_PYGK01000016.1"/>
</dbReference>
<protein>
    <submittedName>
        <fullName evidence="4">NADP-dependent 3-hydroxy acid dehydrogenase YdfG</fullName>
    </submittedName>
</protein>
<keyword evidence="5" id="KW-1185">Reference proteome</keyword>
<keyword evidence="2" id="KW-0560">Oxidoreductase</keyword>
<dbReference type="PANTHER" id="PTHR43976">
    <property type="entry name" value="SHORT CHAIN DEHYDROGENASE"/>
    <property type="match status" value="1"/>
</dbReference>
<sequence>MAKTIFITGASRGFGRIWSEAFLQRGDNVVAAVRNPETLTGLRKEYSSSLLVLKLDVTDKNASFEAIETAKTHFGRIDVLINNAGYGHIGAIEELNEQDVRTQFETNVLGSLWAIQAVVPIMRQQKSGHIIQLSSALGLNTVSLMGLYSASKFAVEGLTETLAGEVSGFGIKVTILEPGGFSTDFFGTNSLVLSESIPAYDDIRKDFYEHANEQDSGNPAATPKALLSLVDSENPPLRLLLGKTVYPWVKYTYEERLKTWESWQDVSVEAHGL</sequence>
<dbReference type="SUPFAM" id="SSF51735">
    <property type="entry name" value="NAD(P)-binding Rossmann-fold domains"/>
    <property type="match status" value="1"/>
</dbReference>
<evidence type="ECO:0000313" key="5">
    <source>
        <dbReference type="Proteomes" id="UP000240978"/>
    </source>
</evidence>
<dbReference type="Proteomes" id="UP000240978">
    <property type="component" value="Unassembled WGS sequence"/>
</dbReference>
<name>A0A2P8FQW0_9BACT</name>
<reference evidence="4 5" key="1">
    <citation type="submission" date="2018-03" db="EMBL/GenBank/DDBJ databases">
        <title>Genomic Encyclopedia of Archaeal and Bacterial Type Strains, Phase II (KMG-II): from individual species to whole genera.</title>
        <authorList>
            <person name="Goeker M."/>
        </authorList>
    </citation>
    <scope>NUCLEOTIDE SEQUENCE [LARGE SCALE GENOMIC DNA]</scope>
    <source>
        <strain evidence="4 5">DSM 18107</strain>
    </source>
</reference>
<proteinExistence type="inferred from homology"/>
<dbReference type="InterPro" id="IPR020904">
    <property type="entry name" value="Sc_DH/Rdtase_CS"/>
</dbReference>
<dbReference type="InterPro" id="IPR002347">
    <property type="entry name" value="SDR_fam"/>
</dbReference>
<dbReference type="NCBIfam" id="NF006114">
    <property type="entry name" value="PRK08263.1"/>
    <property type="match status" value="1"/>
</dbReference>
<dbReference type="InterPro" id="IPR036291">
    <property type="entry name" value="NAD(P)-bd_dom_sf"/>
</dbReference>
<comment type="similarity">
    <text evidence="1 3">Belongs to the short-chain dehydrogenases/reductases (SDR) family.</text>
</comment>
<evidence type="ECO:0000256" key="3">
    <source>
        <dbReference type="RuleBase" id="RU000363"/>
    </source>
</evidence>
<dbReference type="PRINTS" id="PR00081">
    <property type="entry name" value="GDHRDH"/>
</dbReference>
<comment type="caution">
    <text evidence="4">The sequence shown here is derived from an EMBL/GenBank/DDBJ whole genome shotgun (WGS) entry which is preliminary data.</text>
</comment>
<evidence type="ECO:0000256" key="2">
    <source>
        <dbReference type="ARBA" id="ARBA00023002"/>
    </source>
</evidence>